<dbReference type="EMBL" id="AEYI02001772">
    <property type="protein sequence ID" value="KFG33317.1"/>
    <property type="molecule type" value="Genomic_DNA"/>
</dbReference>
<dbReference type="InterPro" id="IPR002068">
    <property type="entry name" value="A-crystallin/Hsp20_dom"/>
</dbReference>
<evidence type="ECO:0000256" key="4">
    <source>
        <dbReference type="SAM" id="MobiDB-lite"/>
    </source>
</evidence>
<dbReference type="PANTHER" id="PTHR11527">
    <property type="entry name" value="HEAT-SHOCK PROTEIN 20 FAMILY MEMBER"/>
    <property type="match status" value="1"/>
</dbReference>
<dbReference type="Pfam" id="PF00011">
    <property type="entry name" value="HSP20"/>
    <property type="match status" value="1"/>
</dbReference>
<dbReference type="OrthoDB" id="1431247at2759"/>
<dbReference type="CDD" id="cd06464">
    <property type="entry name" value="ACD_sHsps-like"/>
    <property type="match status" value="1"/>
</dbReference>
<evidence type="ECO:0000259" key="5">
    <source>
        <dbReference type="PROSITE" id="PS01031"/>
    </source>
</evidence>
<evidence type="ECO:0000313" key="7">
    <source>
        <dbReference type="Proteomes" id="UP000028828"/>
    </source>
</evidence>
<evidence type="ECO:0000256" key="2">
    <source>
        <dbReference type="PROSITE-ProRule" id="PRU00285"/>
    </source>
</evidence>
<comment type="caution">
    <text evidence="6">The sequence shown here is derived from an EMBL/GenBank/DDBJ whole genome shotgun (WGS) entry which is preliminary data.</text>
</comment>
<dbReference type="AlphaFoldDB" id="A0A086JME9"/>
<dbReference type="VEuPathDB" id="ToxoDB:TGP89_289600"/>
<accession>A0A086JME9</accession>
<evidence type="ECO:0000256" key="1">
    <source>
        <dbReference type="ARBA" id="ARBA00023016"/>
    </source>
</evidence>
<reference evidence="6 7" key="1">
    <citation type="submission" date="2014-03" db="EMBL/GenBank/DDBJ databases">
        <authorList>
            <person name="Sibley D."/>
            <person name="Venepally P."/>
            <person name="Karamycheva S."/>
            <person name="Hadjithomas M."/>
            <person name="Khan A."/>
            <person name="Brunk B."/>
            <person name="Roos D."/>
            <person name="Caler E."/>
            <person name="Lorenzi H."/>
        </authorList>
    </citation>
    <scope>NUCLEOTIDE SEQUENCE [LARGE SCALE GENOMIC DNA]</scope>
    <source>
        <strain evidence="7">p89</strain>
    </source>
</reference>
<keyword evidence="1 6" id="KW-0346">Stress response</keyword>
<protein>
    <submittedName>
        <fullName evidence="6">Heat shock protein HSP29</fullName>
    </submittedName>
</protein>
<sequence length="272" mass="29649">MADSSGPGDARVAQRVTTIPGGTTTTTKTTTYTIRSVPVTTTTSSFAASSCGTTTGPTTSATDFAFDDLKRYLEDHGKMILEDPRTKHLIASGQATWEDVKRYLDSRAPPTHLAEGSSVVYSTTGGYWYPVVAGMPGVAAPSTIFEVGPGSAEICNKISFRPRLDAYYDANRNRLVLLFDLPGFEKKDVEIELDKGALAISGERPKLEESKLGQDCNNIIKERSFGFFYRKFQLPGNAEEESIKASMEQGVLEVTIGLKDENQPTKKKIDVQ</sequence>
<feature type="domain" description="SHSP" evidence="5">
    <location>
        <begin position="155"/>
        <end position="272"/>
    </location>
</feature>
<evidence type="ECO:0000256" key="3">
    <source>
        <dbReference type="RuleBase" id="RU003616"/>
    </source>
</evidence>
<dbReference type="InterPro" id="IPR031107">
    <property type="entry name" value="Small_HSP"/>
</dbReference>
<feature type="region of interest" description="Disordered" evidence="4">
    <location>
        <begin position="1"/>
        <end position="24"/>
    </location>
</feature>
<dbReference type="PROSITE" id="PS01031">
    <property type="entry name" value="SHSP"/>
    <property type="match status" value="1"/>
</dbReference>
<dbReference type="SUPFAM" id="SSF49764">
    <property type="entry name" value="HSP20-like chaperones"/>
    <property type="match status" value="1"/>
</dbReference>
<organism evidence="6 7">
    <name type="scientific">Toxoplasma gondii p89</name>
    <dbReference type="NCBI Taxonomy" id="943119"/>
    <lineage>
        <taxon>Eukaryota</taxon>
        <taxon>Sar</taxon>
        <taxon>Alveolata</taxon>
        <taxon>Apicomplexa</taxon>
        <taxon>Conoidasida</taxon>
        <taxon>Coccidia</taxon>
        <taxon>Eucoccidiorida</taxon>
        <taxon>Eimeriorina</taxon>
        <taxon>Sarcocystidae</taxon>
        <taxon>Toxoplasma</taxon>
    </lineage>
</organism>
<evidence type="ECO:0000313" key="6">
    <source>
        <dbReference type="EMBL" id="KFG33317.1"/>
    </source>
</evidence>
<gene>
    <name evidence="6" type="ORF">TGP89_289600</name>
</gene>
<dbReference type="InterPro" id="IPR008978">
    <property type="entry name" value="HSP20-like_chaperone"/>
</dbReference>
<name>A0A086JME9_TOXGO</name>
<dbReference type="Proteomes" id="UP000028828">
    <property type="component" value="Unassembled WGS sequence"/>
</dbReference>
<comment type="similarity">
    <text evidence="2 3">Belongs to the small heat shock protein (HSP20) family.</text>
</comment>
<dbReference type="Gene3D" id="2.60.40.790">
    <property type="match status" value="1"/>
</dbReference>
<proteinExistence type="inferred from homology"/>